<evidence type="ECO:0000259" key="1">
    <source>
        <dbReference type="PROSITE" id="PS51186"/>
    </source>
</evidence>
<dbReference type="Pfam" id="PF00583">
    <property type="entry name" value="Acetyltransf_1"/>
    <property type="match status" value="1"/>
</dbReference>
<reference evidence="2 3" key="1">
    <citation type="submission" date="2016-11" db="EMBL/GenBank/DDBJ databases">
        <authorList>
            <person name="Jaros S."/>
            <person name="Januszkiewicz K."/>
            <person name="Wedrychowicz H."/>
        </authorList>
    </citation>
    <scope>NUCLEOTIDE SEQUENCE [LARGE SCALE GENOMIC DNA]</scope>
    <source>
        <strain evidence="2 3">DSM 14809</strain>
    </source>
</reference>
<evidence type="ECO:0000313" key="2">
    <source>
        <dbReference type="EMBL" id="SHJ54544.1"/>
    </source>
</evidence>
<dbReference type="AlphaFoldDB" id="A0A1M6K6I9"/>
<accession>A0A1M6K6I9</accession>
<protein>
    <submittedName>
        <fullName evidence="2">Predicted N-acetyltransferase YhbS</fullName>
    </submittedName>
</protein>
<dbReference type="InterPro" id="IPR016181">
    <property type="entry name" value="Acyl_CoA_acyltransferase"/>
</dbReference>
<dbReference type="OrthoDB" id="9775804at2"/>
<dbReference type="InterPro" id="IPR000182">
    <property type="entry name" value="GNAT_dom"/>
</dbReference>
<organism evidence="2 3">
    <name type="scientific">Pseudobutyrivibrio xylanivorans DSM 14809</name>
    <dbReference type="NCBI Taxonomy" id="1123012"/>
    <lineage>
        <taxon>Bacteria</taxon>
        <taxon>Bacillati</taxon>
        <taxon>Bacillota</taxon>
        <taxon>Clostridia</taxon>
        <taxon>Lachnospirales</taxon>
        <taxon>Lachnospiraceae</taxon>
        <taxon>Pseudobutyrivibrio</taxon>
    </lineage>
</organism>
<name>A0A1M6K6I9_PSEXY</name>
<feature type="domain" description="N-acetyltransferase" evidence="1">
    <location>
        <begin position="1"/>
        <end position="146"/>
    </location>
</feature>
<dbReference type="GO" id="GO:0016747">
    <property type="term" value="F:acyltransferase activity, transferring groups other than amino-acyl groups"/>
    <property type="evidence" value="ECO:0007669"/>
    <property type="project" value="InterPro"/>
</dbReference>
<dbReference type="EMBL" id="FQYQ01000028">
    <property type="protein sequence ID" value="SHJ54544.1"/>
    <property type="molecule type" value="Genomic_DNA"/>
</dbReference>
<dbReference type="PROSITE" id="PS51186">
    <property type="entry name" value="GNAT"/>
    <property type="match status" value="1"/>
</dbReference>
<keyword evidence="3" id="KW-1185">Reference proteome</keyword>
<proteinExistence type="predicted"/>
<dbReference type="SUPFAM" id="SSF55729">
    <property type="entry name" value="Acyl-CoA N-acyltransferases (Nat)"/>
    <property type="match status" value="1"/>
</dbReference>
<dbReference type="Gene3D" id="3.40.630.30">
    <property type="match status" value="1"/>
</dbReference>
<evidence type="ECO:0000313" key="3">
    <source>
        <dbReference type="Proteomes" id="UP000184185"/>
    </source>
</evidence>
<dbReference type="Proteomes" id="UP000184185">
    <property type="component" value="Unassembled WGS sequence"/>
</dbReference>
<sequence length="146" mass="16949">MKIREMDIKDIELVLPLYISYYNEVEDCCWTEETAGKRIHQVLSMEDSYSLILEDGSKVVGFAMGFFKQYDDIVGYTLEEIVIAKEFQNQGIGSQFLQDLESRVKDKGAACVELQAVNDEMHERYYGKAGYYTADNFVMKSKWFED</sequence>
<dbReference type="CDD" id="cd04301">
    <property type="entry name" value="NAT_SF"/>
    <property type="match status" value="1"/>
</dbReference>
<gene>
    <name evidence="2" type="ORF">SAMN02745725_02781</name>
</gene>
<dbReference type="RefSeq" id="WP_083572538.1">
    <property type="nucleotide sequence ID" value="NZ_FQYQ01000028.1"/>
</dbReference>
<keyword evidence="2" id="KW-0808">Transferase</keyword>